<keyword evidence="1" id="KW-0472">Membrane</keyword>
<evidence type="ECO:0000313" key="5">
    <source>
        <dbReference type="Proteomes" id="UP000244180"/>
    </source>
</evidence>
<keyword evidence="1" id="KW-1133">Transmembrane helix</keyword>
<accession>A0A132NBV9</accession>
<sequence length="88" mass="9386">MRTWTTVKGAFVGLLILAWAGFSGIWQATPRGRGFAALWLAVALLALGGHLVALRRDAAVREARARLKAARAAMKRRPAPAGVRRPGG</sequence>
<protein>
    <submittedName>
        <fullName evidence="2">Uncharacterized protein</fullName>
    </submittedName>
</protein>
<feature type="transmembrane region" description="Helical" evidence="1">
    <location>
        <begin position="37"/>
        <end position="54"/>
    </location>
</feature>
<reference evidence="3 5" key="2">
    <citation type="submission" date="2017-08" db="EMBL/GenBank/DDBJ databases">
        <title>Burning lignite coal seam in the remote Altai Mountains harbors a hydrogen-driven thermophilic microbial community.</title>
        <authorList>
            <person name="Kadnikov V.V."/>
            <person name="Mardanov A.V."/>
            <person name="Ivasenko D."/>
            <person name="Beletsky A.V."/>
            <person name="Karnachuk O.V."/>
            <person name="Ravin N.V."/>
        </authorList>
    </citation>
    <scope>NUCLEOTIDE SEQUENCE [LARGE SCALE GENOMIC DNA]</scope>
    <source>
        <strain evidence="3">AL33</strain>
    </source>
</reference>
<proteinExistence type="predicted"/>
<name>A0A132NBV9_HYDSH</name>
<dbReference type="Proteomes" id="UP000243024">
    <property type="component" value="Unassembled WGS sequence"/>
</dbReference>
<keyword evidence="1" id="KW-0812">Transmembrane</keyword>
<evidence type="ECO:0000313" key="3">
    <source>
        <dbReference type="EMBL" id="PTQ53878.1"/>
    </source>
</evidence>
<dbReference type="AlphaFoldDB" id="A0A132NBV9"/>
<evidence type="ECO:0000313" key="4">
    <source>
        <dbReference type="Proteomes" id="UP000243024"/>
    </source>
</evidence>
<keyword evidence="4" id="KW-1185">Reference proteome</keyword>
<gene>
    <name evidence="3" type="ORF">HSCHL_1252</name>
    <name evidence="2" type="ORF">SA87_03955</name>
</gene>
<dbReference type="EMBL" id="PEBV01000009">
    <property type="protein sequence ID" value="PTQ53878.1"/>
    <property type="molecule type" value="Genomic_DNA"/>
</dbReference>
<dbReference type="Proteomes" id="UP000244180">
    <property type="component" value="Unassembled WGS sequence"/>
</dbReference>
<organism evidence="2 4">
    <name type="scientific">Hydrogenibacillus schlegelii</name>
    <name type="common">Bacillus schlegelii</name>
    <dbReference type="NCBI Taxonomy" id="1484"/>
    <lineage>
        <taxon>Bacteria</taxon>
        <taxon>Bacillati</taxon>
        <taxon>Bacillota</taxon>
        <taxon>Bacilli</taxon>
        <taxon>Bacillales</taxon>
        <taxon>Bacillales Family X. Incertae Sedis</taxon>
        <taxon>Hydrogenibacillus</taxon>
    </lineage>
</organism>
<evidence type="ECO:0000313" key="2">
    <source>
        <dbReference type="EMBL" id="OAR03318.1"/>
    </source>
</evidence>
<dbReference type="STRING" id="1484.SA87_03955"/>
<comment type="caution">
    <text evidence="2">The sequence shown here is derived from an EMBL/GenBank/DDBJ whole genome shotgun (WGS) entry which is preliminary data.</text>
</comment>
<dbReference type="RefSeq" id="WP_066203482.1">
    <property type="nucleotide sequence ID" value="NZ_CBCSAS010000006.1"/>
</dbReference>
<evidence type="ECO:0000256" key="1">
    <source>
        <dbReference type="SAM" id="Phobius"/>
    </source>
</evidence>
<reference evidence="2 4" key="1">
    <citation type="submission" date="2015-09" db="EMBL/GenBank/DDBJ databases">
        <title>Draft genome sequence of Hydrogenibacillus schlegelii DSM 2000.</title>
        <authorList>
            <person name="Hemp J."/>
        </authorList>
    </citation>
    <scope>NUCLEOTIDE SEQUENCE [LARGE SCALE GENOMIC DNA]</scope>
    <source>
        <strain evidence="2 4">MA 48</strain>
    </source>
</reference>
<dbReference type="EMBL" id="JXBB01000063">
    <property type="protein sequence ID" value="OAR03318.1"/>
    <property type="molecule type" value="Genomic_DNA"/>
</dbReference>